<dbReference type="EMBL" id="CM051402">
    <property type="protein sequence ID" value="KAJ4710368.1"/>
    <property type="molecule type" value="Genomic_DNA"/>
</dbReference>
<proteinExistence type="predicted"/>
<gene>
    <name evidence="1" type="ORF">OWV82_016563</name>
</gene>
<protein>
    <submittedName>
        <fullName evidence="1">Serine/threonine-protein kinase dhkG</fullName>
    </submittedName>
</protein>
<comment type="caution">
    <text evidence="1">The sequence shown here is derived from an EMBL/GenBank/DDBJ whole genome shotgun (WGS) entry which is preliminary data.</text>
</comment>
<keyword evidence="1" id="KW-0418">Kinase</keyword>
<dbReference type="Proteomes" id="UP001164539">
    <property type="component" value="Chromosome 9"/>
</dbReference>
<keyword evidence="1" id="KW-0808">Transferase</keyword>
<sequence>MSRVGAEAEDGSRRRLPSWMADVRKTDNGDAGSSKEISDANSNPVVKCETKRRKSTRQGEAAAEIVTVMKKKKKRYDGVGRKKKLKPKNDEIQDDDEDEDGEMTLTVEDLLTIAKEYVQADRDTVGLQCSNEDFESGKQLSTSTPFQNDLRGSNDIYKLPTDSAVAFCNSNPSLTSEQNLLSSNRTGDPAQDMLDLFLGPLLKKPLEEETRTKFTTNDIDFSNGFSKWNQNDVGQENVLLMKTKSSLKDKVALLLD</sequence>
<name>A0ACC1XGI8_MELAZ</name>
<accession>A0ACC1XGI8</accession>
<keyword evidence="2" id="KW-1185">Reference proteome</keyword>
<organism evidence="1 2">
    <name type="scientific">Melia azedarach</name>
    <name type="common">Chinaberry tree</name>
    <dbReference type="NCBI Taxonomy" id="155640"/>
    <lineage>
        <taxon>Eukaryota</taxon>
        <taxon>Viridiplantae</taxon>
        <taxon>Streptophyta</taxon>
        <taxon>Embryophyta</taxon>
        <taxon>Tracheophyta</taxon>
        <taxon>Spermatophyta</taxon>
        <taxon>Magnoliopsida</taxon>
        <taxon>eudicotyledons</taxon>
        <taxon>Gunneridae</taxon>
        <taxon>Pentapetalae</taxon>
        <taxon>rosids</taxon>
        <taxon>malvids</taxon>
        <taxon>Sapindales</taxon>
        <taxon>Meliaceae</taxon>
        <taxon>Melia</taxon>
    </lineage>
</organism>
<reference evidence="1 2" key="1">
    <citation type="journal article" date="2023" name="Science">
        <title>Complex scaffold remodeling in plant triterpene biosynthesis.</title>
        <authorList>
            <person name="De La Pena R."/>
            <person name="Hodgson H."/>
            <person name="Liu J.C."/>
            <person name="Stephenson M.J."/>
            <person name="Martin A.C."/>
            <person name="Owen C."/>
            <person name="Harkess A."/>
            <person name="Leebens-Mack J."/>
            <person name="Jimenez L.E."/>
            <person name="Osbourn A."/>
            <person name="Sattely E.S."/>
        </authorList>
    </citation>
    <scope>NUCLEOTIDE SEQUENCE [LARGE SCALE GENOMIC DNA]</scope>
    <source>
        <strain evidence="2">cv. JPN11</strain>
        <tissue evidence="1">Leaf</tissue>
    </source>
</reference>
<evidence type="ECO:0000313" key="2">
    <source>
        <dbReference type="Proteomes" id="UP001164539"/>
    </source>
</evidence>
<evidence type="ECO:0000313" key="1">
    <source>
        <dbReference type="EMBL" id="KAJ4710368.1"/>
    </source>
</evidence>